<evidence type="ECO:0008006" key="3">
    <source>
        <dbReference type="Google" id="ProtNLM"/>
    </source>
</evidence>
<name>A0A0H5QBZ8_NEIMI</name>
<organism evidence="1 2">
    <name type="scientific">Neisseria meningitidis serogroup B</name>
    <dbReference type="NCBI Taxonomy" id="491"/>
    <lineage>
        <taxon>Bacteria</taxon>
        <taxon>Pseudomonadati</taxon>
        <taxon>Pseudomonadota</taxon>
        <taxon>Betaproteobacteria</taxon>
        <taxon>Neisseriales</taxon>
        <taxon>Neisseriaceae</taxon>
        <taxon>Neisseria</taxon>
    </lineage>
</organism>
<dbReference type="InterPro" id="IPR023138">
    <property type="entry name" value="NMB0513-like_sf"/>
</dbReference>
<dbReference type="AlphaFoldDB" id="A0A0H5QBZ8"/>
<evidence type="ECO:0000313" key="2">
    <source>
        <dbReference type="Proteomes" id="UP000182715"/>
    </source>
</evidence>
<dbReference type="Proteomes" id="UP000182715">
    <property type="component" value="Unassembled WGS sequence"/>
</dbReference>
<protein>
    <recommendedName>
        <fullName evidence="3">DUF596 domain-containing protein</fullName>
    </recommendedName>
</protein>
<dbReference type="SUPFAM" id="SSF160472">
    <property type="entry name" value="NMB0513-like"/>
    <property type="match status" value="1"/>
</dbReference>
<feature type="non-terminal residue" evidence="1">
    <location>
        <position position="1"/>
    </location>
</feature>
<dbReference type="EMBL" id="CVTF01000040">
    <property type="protein sequence ID" value="CRY98981.1"/>
    <property type="molecule type" value="Genomic_DNA"/>
</dbReference>
<evidence type="ECO:0000313" key="1">
    <source>
        <dbReference type="EMBL" id="CRY98981.1"/>
    </source>
</evidence>
<sequence length="124" mass="14554">VDEKQKIKILDFQIDLSSIFNSYKNQMGINIQDKNLKNNFCSFMEELLNDGSIRLHDYTDGIGIPLTGTSKEQVQKLKDIWPTLEDAQAIWPEDPWYYLEWLWWDIACPIDLADLPNIDIYEQA</sequence>
<dbReference type="Gene3D" id="1.10.3510.10">
    <property type="entry name" value="NMB0513-like"/>
    <property type="match status" value="1"/>
</dbReference>
<reference evidence="1 2" key="1">
    <citation type="submission" date="2014-11" db="EMBL/GenBank/DDBJ databases">
        <authorList>
            <person name="Diene M.Seydina."/>
        </authorList>
    </citation>
    <scope>NUCLEOTIDE SEQUENCE [LARGE SCALE GENOMIC DNA]</scope>
    <source>
        <strain evidence="1 2">Neisseria meningitidis CHUV</strain>
    </source>
</reference>
<accession>A0A0H5QBZ8</accession>
<proteinExistence type="predicted"/>